<evidence type="ECO:0000256" key="1">
    <source>
        <dbReference type="ARBA" id="ARBA00023015"/>
    </source>
</evidence>
<protein>
    <submittedName>
        <fullName evidence="5">Regulatory protein, luxR family</fullName>
    </submittedName>
</protein>
<dbReference type="InterPro" id="IPR016032">
    <property type="entry name" value="Sig_transdc_resp-reg_C-effctor"/>
</dbReference>
<dbReference type="PANTHER" id="PTHR44688:SF16">
    <property type="entry name" value="DNA-BINDING TRANSCRIPTIONAL ACTIVATOR DEVR_DOSR"/>
    <property type="match status" value="1"/>
</dbReference>
<dbReference type="RefSeq" id="WP_091582351.1">
    <property type="nucleotide sequence ID" value="NZ_FNDU01000003.1"/>
</dbReference>
<reference evidence="5 6" key="1">
    <citation type="submission" date="2016-10" db="EMBL/GenBank/DDBJ databases">
        <authorList>
            <person name="de Groot N.N."/>
        </authorList>
    </citation>
    <scope>NUCLEOTIDE SEQUENCE [LARGE SCALE GENOMIC DNA]</scope>
    <source>
        <strain evidence="6">P4B,CCM 7963,CECT 7998,DSM 25260,IBRC-M 10614,KCTC 13821</strain>
    </source>
</reference>
<dbReference type="PROSITE" id="PS00622">
    <property type="entry name" value="HTH_LUXR_1"/>
    <property type="match status" value="1"/>
</dbReference>
<accession>A0A1G8FU59</accession>
<evidence type="ECO:0000256" key="2">
    <source>
        <dbReference type="ARBA" id="ARBA00023125"/>
    </source>
</evidence>
<name>A0A1G8FU59_9BACI</name>
<dbReference type="PROSITE" id="PS50043">
    <property type="entry name" value="HTH_LUXR_2"/>
    <property type="match status" value="1"/>
</dbReference>
<keyword evidence="3" id="KW-0804">Transcription</keyword>
<gene>
    <name evidence="5" type="ORF">SAMN05216352_10387</name>
</gene>
<evidence type="ECO:0000256" key="3">
    <source>
        <dbReference type="ARBA" id="ARBA00023163"/>
    </source>
</evidence>
<dbReference type="GO" id="GO:0003677">
    <property type="term" value="F:DNA binding"/>
    <property type="evidence" value="ECO:0007669"/>
    <property type="project" value="UniProtKB-KW"/>
</dbReference>
<dbReference type="STRING" id="930129.SAMN05216352_10387"/>
<dbReference type="InterPro" id="IPR000792">
    <property type="entry name" value="Tscrpt_reg_LuxR_C"/>
</dbReference>
<keyword evidence="1" id="KW-0805">Transcription regulation</keyword>
<dbReference type="CDD" id="cd06170">
    <property type="entry name" value="LuxR_C_like"/>
    <property type="match status" value="1"/>
</dbReference>
<dbReference type="Pfam" id="PF00196">
    <property type="entry name" value="GerE"/>
    <property type="match status" value="1"/>
</dbReference>
<dbReference type="Proteomes" id="UP000199017">
    <property type="component" value="Unassembled WGS sequence"/>
</dbReference>
<dbReference type="OrthoDB" id="2612750at2"/>
<dbReference type="SMART" id="SM00421">
    <property type="entry name" value="HTH_LUXR"/>
    <property type="match status" value="1"/>
</dbReference>
<dbReference type="AlphaFoldDB" id="A0A1G8FU59"/>
<sequence>MISHSFSKNNYKKVVSFMDELSSTDKNFRKEVLLAFERWFGFHQMNFWLCDENNDLYDPVTLNTDESITKDYLKNYLSMDQLTPHKLAHIVPRRRVISLLDIQTKKEYENSEYYNCFMKKYGFYNNTGVFLVRNSKITGLVDFVSEKEEKSITENEMMCLEILSRYLAPRVYDHTQPPYNKNRSSLPNSPLTAREEEVLLLVQRGYSNKYIAQTLFISVNTVKKHIQSLYIKFDVNNRTSLCFKVSSI</sequence>
<dbReference type="SUPFAM" id="SSF46894">
    <property type="entry name" value="C-terminal effector domain of the bipartite response regulators"/>
    <property type="match status" value="1"/>
</dbReference>
<dbReference type="InterPro" id="IPR036388">
    <property type="entry name" value="WH-like_DNA-bd_sf"/>
</dbReference>
<dbReference type="PRINTS" id="PR00038">
    <property type="entry name" value="HTHLUXR"/>
</dbReference>
<feature type="domain" description="HTH luxR-type" evidence="4">
    <location>
        <begin position="184"/>
        <end position="248"/>
    </location>
</feature>
<dbReference type="Gene3D" id="1.10.10.10">
    <property type="entry name" value="Winged helix-like DNA-binding domain superfamily/Winged helix DNA-binding domain"/>
    <property type="match status" value="1"/>
</dbReference>
<dbReference type="GO" id="GO:0006355">
    <property type="term" value="P:regulation of DNA-templated transcription"/>
    <property type="evidence" value="ECO:0007669"/>
    <property type="project" value="InterPro"/>
</dbReference>
<dbReference type="EMBL" id="FNDU01000003">
    <property type="protein sequence ID" value="SDH85688.1"/>
    <property type="molecule type" value="Genomic_DNA"/>
</dbReference>
<dbReference type="PANTHER" id="PTHR44688">
    <property type="entry name" value="DNA-BINDING TRANSCRIPTIONAL ACTIVATOR DEVR_DOSR"/>
    <property type="match status" value="1"/>
</dbReference>
<keyword evidence="6" id="KW-1185">Reference proteome</keyword>
<organism evidence="5 6">
    <name type="scientific">Alteribacillus bidgolensis</name>
    <dbReference type="NCBI Taxonomy" id="930129"/>
    <lineage>
        <taxon>Bacteria</taxon>
        <taxon>Bacillati</taxon>
        <taxon>Bacillota</taxon>
        <taxon>Bacilli</taxon>
        <taxon>Bacillales</taxon>
        <taxon>Bacillaceae</taxon>
        <taxon>Alteribacillus</taxon>
    </lineage>
</organism>
<proteinExistence type="predicted"/>
<evidence type="ECO:0000313" key="6">
    <source>
        <dbReference type="Proteomes" id="UP000199017"/>
    </source>
</evidence>
<evidence type="ECO:0000259" key="4">
    <source>
        <dbReference type="PROSITE" id="PS50043"/>
    </source>
</evidence>
<keyword evidence="2" id="KW-0238">DNA-binding</keyword>
<evidence type="ECO:0000313" key="5">
    <source>
        <dbReference type="EMBL" id="SDH85688.1"/>
    </source>
</evidence>